<evidence type="ECO:0000256" key="4">
    <source>
        <dbReference type="ARBA" id="ARBA00023136"/>
    </source>
</evidence>
<accession>E4ZK91</accession>
<dbReference type="EMBL" id="FP929072">
    <property type="protein sequence ID" value="CBX91686.1"/>
    <property type="molecule type" value="Genomic_DNA"/>
</dbReference>
<dbReference type="OMA" id="MWPLAGF"/>
<keyword evidence="4 6" id="KW-0472">Membrane</keyword>
<keyword evidence="2 6" id="KW-0812">Transmembrane</keyword>
<evidence type="ECO:0008006" key="9">
    <source>
        <dbReference type="Google" id="ProtNLM"/>
    </source>
</evidence>
<dbReference type="OrthoDB" id="5954308at2759"/>
<evidence type="ECO:0000256" key="3">
    <source>
        <dbReference type="ARBA" id="ARBA00022989"/>
    </source>
</evidence>
<protein>
    <recommendedName>
        <fullName evidence="9">DUF1772-domain-containing protein</fullName>
    </recommendedName>
</protein>
<evidence type="ECO:0000256" key="2">
    <source>
        <dbReference type="ARBA" id="ARBA00022692"/>
    </source>
</evidence>
<dbReference type="Pfam" id="PF08592">
    <property type="entry name" value="Anthrone_oxy"/>
    <property type="match status" value="1"/>
</dbReference>
<comment type="similarity">
    <text evidence="5">Belongs to the anthrone oxygenase family.</text>
</comment>
<dbReference type="InParanoid" id="E4ZK91"/>
<evidence type="ECO:0000256" key="1">
    <source>
        <dbReference type="ARBA" id="ARBA00004141"/>
    </source>
</evidence>
<reference evidence="8" key="1">
    <citation type="journal article" date="2011" name="Nat. Commun.">
        <title>Effector diversification within compartments of the Leptosphaeria maculans genome affected by Repeat-Induced Point mutations.</title>
        <authorList>
            <person name="Rouxel T."/>
            <person name="Grandaubert J."/>
            <person name="Hane J.K."/>
            <person name="Hoede C."/>
            <person name="van de Wouw A.P."/>
            <person name="Couloux A."/>
            <person name="Dominguez V."/>
            <person name="Anthouard V."/>
            <person name="Bally P."/>
            <person name="Bourras S."/>
            <person name="Cozijnsen A.J."/>
            <person name="Ciuffetti L.M."/>
            <person name="Degrave A."/>
            <person name="Dilmaghani A."/>
            <person name="Duret L."/>
            <person name="Fudal I."/>
            <person name="Goodwin S.B."/>
            <person name="Gout L."/>
            <person name="Glaser N."/>
            <person name="Linglin J."/>
            <person name="Kema G.H.J."/>
            <person name="Lapalu N."/>
            <person name="Lawrence C.B."/>
            <person name="May K."/>
            <person name="Meyer M."/>
            <person name="Ollivier B."/>
            <person name="Poulain J."/>
            <person name="Schoch C.L."/>
            <person name="Simon A."/>
            <person name="Spatafora J.W."/>
            <person name="Stachowiak A."/>
            <person name="Turgeon B.G."/>
            <person name="Tyler B.M."/>
            <person name="Vincent D."/>
            <person name="Weissenbach J."/>
            <person name="Amselem J."/>
            <person name="Quesneville H."/>
            <person name="Oliver R.P."/>
            <person name="Wincker P."/>
            <person name="Balesdent M.-H."/>
            <person name="Howlett B.J."/>
        </authorList>
    </citation>
    <scope>NUCLEOTIDE SEQUENCE [LARGE SCALE GENOMIC DNA]</scope>
    <source>
        <strain evidence="8">JN3 / isolate v23.1.3 / race Av1-4-5-6-7-8</strain>
    </source>
</reference>
<proteinExistence type="inferred from homology"/>
<evidence type="ECO:0000256" key="5">
    <source>
        <dbReference type="ARBA" id="ARBA00034313"/>
    </source>
</evidence>
<keyword evidence="3 6" id="KW-1133">Transmembrane helix</keyword>
<gene>
    <name evidence="7" type="ORF">LEMA_P071940.1</name>
</gene>
<dbReference type="PANTHER" id="PTHR35042:SF1">
    <property type="entry name" value="DUF1772-DOMAIN-CONTAINING PROTEIN"/>
    <property type="match status" value="1"/>
</dbReference>
<dbReference type="Proteomes" id="UP000002668">
    <property type="component" value="Genome"/>
</dbReference>
<comment type="subcellular location">
    <subcellularLocation>
        <location evidence="1">Membrane</location>
        <topology evidence="1">Multi-pass membrane protein</topology>
    </subcellularLocation>
</comment>
<sequence>MPSRDIVSGPSTPLGLLIAQTLSFAASCSNAALSLIAVPAVLQAPAPLAAKQWYTVLTRGGTLARPLAMLSALATAYAAYTQPRDSIPFKLHVAATILIPSIVPFTFAFIVPTNNKLIAKKDEFASLSQKSARTKAGMPGGWDDVEADRSETVHALIDRWAVLNLLRVGLVAGGSLCAVLAALHP</sequence>
<feature type="transmembrane region" description="Helical" evidence="6">
    <location>
        <begin position="63"/>
        <end position="80"/>
    </location>
</feature>
<dbReference type="AlphaFoldDB" id="E4ZK91"/>
<feature type="transmembrane region" description="Helical" evidence="6">
    <location>
        <begin position="92"/>
        <end position="111"/>
    </location>
</feature>
<dbReference type="InterPro" id="IPR013901">
    <property type="entry name" value="Anthrone_oxy"/>
</dbReference>
<dbReference type="HOGENOM" id="CLU_105974_2_1_1"/>
<feature type="transmembrane region" description="Helical" evidence="6">
    <location>
        <begin position="160"/>
        <end position="183"/>
    </location>
</feature>
<dbReference type="eggNOG" id="ENOG502SF5R">
    <property type="taxonomic scope" value="Eukaryota"/>
</dbReference>
<organism evidence="8">
    <name type="scientific">Leptosphaeria maculans (strain JN3 / isolate v23.1.3 / race Av1-4-5-6-7-8)</name>
    <name type="common">Blackleg fungus</name>
    <name type="synonym">Phoma lingam</name>
    <dbReference type="NCBI Taxonomy" id="985895"/>
    <lineage>
        <taxon>Eukaryota</taxon>
        <taxon>Fungi</taxon>
        <taxon>Dikarya</taxon>
        <taxon>Ascomycota</taxon>
        <taxon>Pezizomycotina</taxon>
        <taxon>Dothideomycetes</taxon>
        <taxon>Pleosporomycetidae</taxon>
        <taxon>Pleosporales</taxon>
        <taxon>Pleosporineae</taxon>
        <taxon>Leptosphaeriaceae</taxon>
        <taxon>Plenodomus</taxon>
        <taxon>Plenodomus lingam/Leptosphaeria maculans species complex</taxon>
    </lineage>
</organism>
<dbReference type="VEuPathDB" id="FungiDB:LEMA_P071940.1"/>
<keyword evidence="8" id="KW-1185">Reference proteome</keyword>
<dbReference type="PANTHER" id="PTHR35042">
    <property type="entry name" value="ANTHRONE OXYGENASE ENCC"/>
    <property type="match status" value="1"/>
</dbReference>
<evidence type="ECO:0000313" key="8">
    <source>
        <dbReference type="Proteomes" id="UP000002668"/>
    </source>
</evidence>
<evidence type="ECO:0000313" key="7">
    <source>
        <dbReference type="EMBL" id="CBX91686.1"/>
    </source>
</evidence>
<dbReference type="PROSITE" id="PS51257">
    <property type="entry name" value="PROKAR_LIPOPROTEIN"/>
    <property type="match status" value="1"/>
</dbReference>
<name>E4ZK91_LEPMJ</name>
<dbReference type="GO" id="GO:0016020">
    <property type="term" value="C:membrane"/>
    <property type="evidence" value="ECO:0007669"/>
    <property type="project" value="UniProtKB-SubCell"/>
</dbReference>
<evidence type="ECO:0000256" key="6">
    <source>
        <dbReference type="SAM" id="Phobius"/>
    </source>
</evidence>